<dbReference type="PROSITE" id="PS01033">
    <property type="entry name" value="GLOBIN"/>
    <property type="match status" value="1"/>
</dbReference>
<dbReference type="GO" id="GO:0042744">
    <property type="term" value="P:hydrogen peroxide catabolic process"/>
    <property type="evidence" value="ECO:0007669"/>
    <property type="project" value="TreeGrafter"/>
</dbReference>
<dbReference type="InterPro" id="IPR050056">
    <property type="entry name" value="Hemoglobin_oxygen_transport"/>
</dbReference>
<reference evidence="11" key="3">
    <citation type="submission" date="2025-09" db="UniProtKB">
        <authorList>
            <consortium name="Ensembl"/>
        </authorList>
    </citation>
    <scope>IDENTIFICATION</scope>
</reference>
<dbReference type="AlphaFoldDB" id="A0A8C5EFI0"/>
<feature type="domain" description="Globin" evidence="10">
    <location>
        <begin position="12"/>
        <end position="156"/>
    </location>
</feature>
<evidence type="ECO:0000256" key="5">
    <source>
        <dbReference type="ARBA" id="ARBA00022617"/>
    </source>
</evidence>
<dbReference type="OrthoDB" id="9886081at2759"/>
<keyword evidence="6 9" id="KW-0561">Oxygen transport</keyword>
<dbReference type="GeneID" id="114468367"/>
<evidence type="ECO:0000256" key="4">
    <source>
        <dbReference type="ARBA" id="ARBA00022448"/>
    </source>
</evidence>
<accession>A0A8C5EFI0</accession>
<dbReference type="Gene3D" id="1.10.490.10">
    <property type="entry name" value="Globins"/>
    <property type="match status" value="1"/>
</dbReference>
<keyword evidence="8" id="KW-0408">Iron</keyword>
<evidence type="ECO:0000256" key="9">
    <source>
        <dbReference type="RuleBase" id="RU000356"/>
    </source>
</evidence>
<protein>
    <submittedName>
        <fullName evidence="11">Hemoglobin subunit beta-A-like</fullName>
    </submittedName>
</protein>
<dbReference type="GO" id="GO:0072562">
    <property type="term" value="C:blood microparticle"/>
    <property type="evidence" value="ECO:0007669"/>
    <property type="project" value="TreeGrafter"/>
</dbReference>
<evidence type="ECO:0000256" key="3">
    <source>
        <dbReference type="ARBA" id="ARBA00011125"/>
    </source>
</evidence>
<dbReference type="InterPro" id="IPR002337">
    <property type="entry name" value="Hemoglobin_b"/>
</dbReference>
<dbReference type="GO" id="GO:0005833">
    <property type="term" value="C:hemoglobin complex"/>
    <property type="evidence" value="ECO:0007669"/>
    <property type="project" value="InterPro"/>
</dbReference>
<dbReference type="Ensembl" id="ENSGWIT00000021991.1">
    <property type="protein sequence ID" value="ENSGWIP00000019994.1"/>
    <property type="gene ID" value="ENSGWIG00000010877.1"/>
</dbReference>
<dbReference type="GO" id="GO:0005344">
    <property type="term" value="F:oxygen carrier activity"/>
    <property type="evidence" value="ECO:0007669"/>
    <property type="project" value="UniProtKB-KW"/>
</dbReference>
<keyword evidence="4 9" id="KW-0813">Transport</keyword>
<gene>
    <name evidence="11" type="primary">LOC114468367</name>
</gene>
<evidence type="ECO:0000259" key="10">
    <source>
        <dbReference type="PROSITE" id="PS01033"/>
    </source>
</evidence>
<dbReference type="PRINTS" id="PR00814">
    <property type="entry name" value="BETAHAEM"/>
</dbReference>
<dbReference type="PANTHER" id="PTHR11442:SF102">
    <property type="entry name" value="HEMOGLOBIN SUBUNIT BETA-1-RELATED"/>
    <property type="match status" value="1"/>
</dbReference>
<dbReference type="InterPro" id="IPR012292">
    <property type="entry name" value="Globin/Proto"/>
</dbReference>
<dbReference type="SUPFAM" id="SSF46458">
    <property type="entry name" value="Globin-like"/>
    <property type="match status" value="1"/>
</dbReference>
<dbReference type="GO" id="GO:0019825">
    <property type="term" value="F:oxygen binding"/>
    <property type="evidence" value="ECO:0007669"/>
    <property type="project" value="InterPro"/>
</dbReference>
<dbReference type="GO" id="GO:0031838">
    <property type="term" value="C:haptoglobin-hemoglobin complex"/>
    <property type="evidence" value="ECO:0007669"/>
    <property type="project" value="TreeGrafter"/>
</dbReference>
<dbReference type="GO" id="GO:0020037">
    <property type="term" value="F:heme binding"/>
    <property type="evidence" value="ECO:0007669"/>
    <property type="project" value="InterPro"/>
</dbReference>
<evidence type="ECO:0000256" key="8">
    <source>
        <dbReference type="ARBA" id="ARBA00023004"/>
    </source>
</evidence>
<evidence type="ECO:0000256" key="7">
    <source>
        <dbReference type="ARBA" id="ARBA00022723"/>
    </source>
</evidence>
<dbReference type="InterPro" id="IPR009050">
    <property type="entry name" value="Globin-like_sf"/>
</dbReference>
<evidence type="ECO:0000256" key="2">
    <source>
        <dbReference type="ARBA" id="ARBA00008705"/>
    </source>
</evidence>
<reference evidence="11" key="2">
    <citation type="submission" date="2025-08" db="UniProtKB">
        <authorList>
            <consortium name="Ensembl"/>
        </authorList>
    </citation>
    <scope>IDENTIFICATION</scope>
</reference>
<dbReference type="Proteomes" id="UP000694680">
    <property type="component" value="Chromosome 8"/>
</dbReference>
<name>A0A8C5EFI0_GOUWI</name>
<evidence type="ECO:0000256" key="1">
    <source>
        <dbReference type="ARBA" id="ARBA00002650"/>
    </source>
</evidence>
<dbReference type="PANTHER" id="PTHR11442">
    <property type="entry name" value="HEMOGLOBIN FAMILY MEMBER"/>
    <property type="match status" value="1"/>
</dbReference>
<comment type="subunit">
    <text evidence="3">Heterotetramer of two alpha chains and two beta chains.</text>
</comment>
<comment type="function">
    <text evidence="1">Involved in oxygen transport from gills to the various peripheral tissues.</text>
</comment>
<comment type="similarity">
    <text evidence="2 9">Belongs to the globin family.</text>
</comment>
<keyword evidence="7" id="KW-0479">Metal-binding</keyword>
<dbReference type="GO" id="GO:0046872">
    <property type="term" value="F:metal ion binding"/>
    <property type="evidence" value="ECO:0007669"/>
    <property type="project" value="UniProtKB-KW"/>
</dbReference>
<dbReference type="GO" id="GO:0004601">
    <property type="term" value="F:peroxidase activity"/>
    <property type="evidence" value="ECO:0007669"/>
    <property type="project" value="TreeGrafter"/>
</dbReference>
<evidence type="ECO:0000256" key="6">
    <source>
        <dbReference type="ARBA" id="ARBA00022621"/>
    </source>
</evidence>
<sequence>MQGESTGVTMSEWTEEERSTLREMWGKLDVNDIGHQAVTRFLLVYPWAQRYFPTFGNLSTKEDVLQNPNVAKHGETVMKGLANALQNLENIKLSYSKLKEMHCDEFNIDPENFRLFASCLTVCVASTFGRDFSIPRQDAWQKFLAEVVAALGGKLR</sequence>
<organism evidence="11 12">
    <name type="scientific">Gouania willdenowi</name>
    <name type="common">Blunt-snouted clingfish</name>
    <name type="synonym">Lepadogaster willdenowi</name>
    <dbReference type="NCBI Taxonomy" id="441366"/>
    <lineage>
        <taxon>Eukaryota</taxon>
        <taxon>Metazoa</taxon>
        <taxon>Chordata</taxon>
        <taxon>Craniata</taxon>
        <taxon>Vertebrata</taxon>
        <taxon>Euteleostomi</taxon>
        <taxon>Actinopterygii</taxon>
        <taxon>Neopterygii</taxon>
        <taxon>Teleostei</taxon>
        <taxon>Neoteleostei</taxon>
        <taxon>Acanthomorphata</taxon>
        <taxon>Ovalentaria</taxon>
        <taxon>Blenniimorphae</taxon>
        <taxon>Blenniiformes</taxon>
        <taxon>Gobiesocoidei</taxon>
        <taxon>Gobiesocidae</taxon>
        <taxon>Gobiesocinae</taxon>
        <taxon>Gouania</taxon>
    </lineage>
</organism>
<keyword evidence="5 9" id="KW-0349">Heme</keyword>
<dbReference type="InterPro" id="IPR000971">
    <property type="entry name" value="Globin"/>
</dbReference>
<proteinExistence type="inferred from homology"/>
<evidence type="ECO:0000313" key="12">
    <source>
        <dbReference type="Proteomes" id="UP000694680"/>
    </source>
</evidence>
<keyword evidence="12" id="KW-1185">Reference proteome</keyword>
<evidence type="ECO:0000313" key="11">
    <source>
        <dbReference type="Ensembl" id="ENSGWIP00000019994.1"/>
    </source>
</evidence>
<dbReference type="GO" id="GO:0031720">
    <property type="term" value="F:haptoglobin binding"/>
    <property type="evidence" value="ECO:0007669"/>
    <property type="project" value="TreeGrafter"/>
</dbReference>
<reference evidence="11" key="1">
    <citation type="submission" date="2020-06" db="EMBL/GenBank/DDBJ databases">
        <authorList>
            <consortium name="Wellcome Sanger Institute Data Sharing"/>
        </authorList>
    </citation>
    <scope>NUCLEOTIDE SEQUENCE [LARGE SCALE GENOMIC DNA]</scope>
</reference>
<dbReference type="RefSeq" id="XP_028311025.1">
    <property type="nucleotide sequence ID" value="XM_028455224.1"/>
</dbReference>
<dbReference type="GO" id="GO:0043177">
    <property type="term" value="F:organic acid binding"/>
    <property type="evidence" value="ECO:0007669"/>
    <property type="project" value="TreeGrafter"/>
</dbReference>
<dbReference type="Pfam" id="PF00042">
    <property type="entry name" value="Globin"/>
    <property type="match status" value="1"/>
</dbReference>